<dbReference type="AlphaFoldDB" id="A0A508WR02"/>
<dbReference type="RefSeq" id="WP_180161476.1">
    <property type="nucleotide sequence ID" value="NZ_CP140895.1"/>
</dbReference>
<dbReference type="EMBL" id="CABFNB010000026">
    <property type="protein sequence ID" value="VTZ59752.1"/>
    <property type="molecule type" value="Genomic_DNA"/>
</dbReference>
<reference evidence="1" key="1">
    <citation type="submission" date="2019-06" db="EMBL/GenBank/DDBJ databases">
        <authorList>
            <person name="Le Quere A."/>
            <person name="Colella S."/>
        </authorList>
    </citation>
    <scope>NUCLEOTIDE SEQUENCE</scope>
    <source>
        <strain evidence="1">EmedicaeMD41</strain>
    </source>
</reference>
<protein>
    <submittedName>
        <fullName evidence="1">Uncharacterized protein</fullName>
    </submittedName>
</protein>
<dbReference type="Proteomes" id="UP000507954">
    <property type="component" value="Unassembled WGS sequence"/>
</dbReference>
<evidence type="ECO:0000313" key="1">
    <source>
        <dbReference type="EMBL" id="VTZ59752.1"/>
    </source>
</evidence>
<name>A0A508WR02_9HYPH</name>
<proteinExistence type="predicted"/>
<organism evidence="1">
    <name type="scientific">Sinorhizobium medicae</name>
    <dbReference type="NCBI Taxonomy" id="110321"/>
    <lineage>
        <taxon>Bacteria</taxon>
        <taxon>Pseudomonadati</taxon>
        <taxon>Pseudomonadota</taxon>
        <taxon>Alphaproteobacteria</taxon>
        <taxon>Hyphomicrobiales</taxon>
        <taxon>Rhizobiaceae</taxon>
        <taxon>Sinorhizobium/Ensifer group</taxon>
        <taxon>Sinorhizobium</taxon>
    </lineage>
</organism>
<accession>A0A508WR02</accession>
<gene>
    <name evidence="1" type="ORF">EMEDMD4_1210010</name>
</gene>
<sequence>MISRCGDHDISPWQAMDVNKGALAATQRRPAVLSFTKLSGDSTAIANALDRLLHGGGNHMFPSGGDHLGHGG</sequence>